<dbReference type="AlphaFoldDB" id="A0AAV2E0N0"/>
<keyword evidence="3" id="KW-1185">Reference proteome</keyword>
<evidence type="ECO:0000313" key="2">
    <source>
        <dbReference type="EMBL" id="CAL1379105.1"/>
    </source>
</evidence>
<feature type="region of interest" description="Disordered" evidence="1">
    <location>
        <begin position="284"/>
        <end position="316"/>
    </location>
</feature>
<reference evidence="2 3" key="1">
    <citation type="submission" date="2024-04" db="EMBL/GenBank/DDBJ databases">
        <authorList>
            <person name="Fracassetti M."/>
        </authorList>
    </citation>
    <scope>NUCLEOTIDE SEQUENCE [LARGE SCALE GENOMIC DNA]</scope>
</reference>
<evidence type="ECO:0000256" key="1">
    <source>
        <dbReference type="SAM" id="MobiDB-lite"/>
    </source>
</evidence>
<accession>A0AAV2E0N0</accession>
<protein>
    <submittedName>
        <fullName evidence="2">Uncharacterized protein</fullName>
    </submittedName>
</protein>
<organism evidence="2 3">
    <name type="scientific">Linum trigynum</name>
    <dbReference type="NCBI Taxonomy" id="586398"/>
    <lineage>
        <taxon>Eukaryota</taxon>
        <taxon>Viridiplantae</taxon>
        <taxon>Streptophyta</taxon>
        <taxon>Embryophyta</taxon>
        <taxon>Tracheophyta</taxon>
        <taxon>Spermatophyta</taxon>
        <taxon>Magnoliopsida</taxon>
        <taxon>eudicotyledons</taxon>
        <taxon>Gunneridae</taxon>
        <taxon>Pentapetalae</taxon>
        <taxon>rosids</taxon>
        <taxon>fabids</taxon>
        <taxon>Malpighiales</taxon>
        <taxon>Linaceae</taxon>
        <taxon>Linum</taxon>
    </lineage>
</organism>
<sequence>MEFLLHYPPLAACPLPVRAFYANLDGRGITTRKLTTLVNGYFISLTSEASGVLLNLPTGGPLPLAHEDEFLFYDFDNVIEYSRITQRRVGANEVITSVDLNPSLRTLHYFITHFFLPRTTGLHIVTKIDLWILSNALTDRQIDYSQLLFGSIVRSADTHIGGPLPYGGFITLLIFNLGICLDGYSSVETSVYVSALSVLNFIGVDPESSKGGDTCDPAVVVHFKRKSKSISKSPLLGDSSSSVRKNLIILFEEEEVELEHVTVSEKDIRFFAKDLEKDMMEGMVGTQGEPKEKDMMEGLAGTQGEPNENCSLEDKL</sequence>
<gene>
    <name evidence="2" type="ORF">LTRI10_LOCUS20647</name>
</gene>
<name>A0AAV2E0N0_9ROSI</name>
<dbReference type="Proteomes" id="UP001497516">
    <property type="component" value="Chromosome 3"/>
</dbReference>
<proteinExistence type="predicted"/>
<evidence type="ECO:0000313" key="3">
    <source>
        <dbReference type="Proteomes" id="UP001497516"/>
    </source>
</evidence>
<dbReference type="EMBL" id="OZ034816">
    <property type="protein sequence ID" value="CAL1379105.1"/>
    <property type="molecule type" value="Genomic_DNA"/>
</dbReference>